<dbReference type="Proteomes" id="UP000236319">
    <property type="component" value="Unassembled WGS sequence"/>
</dbReference>
<accession>A0A2H6KFU7</accession>
<keyword evidence="2 8" id="KW-0489">Methyltransferase</keyword>
<evidence type="ECO:0000256" key="6">
    <source>
        <dbReference type="ARBA" id="ARBA00022884"/>
    </source>
</evidence>
<organism evidence="12 13">
    <name type="scientific">Babesia ovata</name>
    <dbReference type="NCBI Taxonomy" id="189622"/>
    <lineage>
        <taxon>Eukaryota</taxon>
        <taxon>Sar</taxon>
        <taxon>Alveolata</taxon>
        <taxon>Apicomplexa</taxon>
        <taxon>Aconoidasida</taxon>
        <taxon>Piroplasmida</taxon>
        <taxon>Babesiidae</taxon>
        <taxon>Babesia</taxon>
    </lineage>
</organism>
<keyword evidence="6 8" id="KW-0694">RNA-binding</keyword>
<dbReference type="InterPro" id="IPR016024">
    <property type="entry name" value="ARM-type_fold"/>
</dbReference>
<dbReference type="Pfam" id="PF00398">
    <property type="entry name" value="RrnaAD"/>
    <property type="match status" value="1"/>
</dbReference>
<dbReference type="Gene3D" id="3.40.50.150">
    <property type="entry name" value="Vaccinia Virus protein VP39"/>
    <property type="match status" value="1"/>
</dbReference>
<sequence length="1245" mass="137919">MESQDPVPPQPEQKTEADIAQEPVQNGVDHESDDSVTEDAVDSPMDPPMATTKQDDEGVEGAGPVEPEISTAVDTPADSSSVGVSGAVTLDDAVEKTSISVANGVVGVSHPKHGMTASPALNGIHASHPGDVTMASAADILPHVSGADNAINGSPALGLMNGIPSNSTTRVSFADSADLTSSENIVEPVKVNEPLYPAFEYFKTELLGGKEGAMEALMHVDIVTQQLGPELCGTLLVPFLAEAQREMPIQLMKMVMDVWCTLSKISFDEAYVDAIVKGVASIISQEDPSIRNRAVDLIVTIMSDVRSTDAGYDVVATTIMPLLKRLSESEWFADAVSACKLIPLVYLDASEQQQEELRQCYKQLWENNMLIVRLEVARNLETMLAIMHMDHAVSMFWLVLKNMSIDHQDEVRAYCVGACLAFAKRCTAEQNASFSYPVVQAAAADSSWRVRKALAERFDKIHEIFGEEEMSAHFMDAHVALLTDDYDIVKEAAVDSFLRWCRRLSQPMANQYIAFFESHLDDYESKIRQSICRIFAIFASQMTRGNVHERLSPVLRRLLRDDNMDVRLSAIEHIEALCSGREFESGVGASITDTVEQVLQSTRWRHRLVLAEMINSFYHHFGRGIFERYFLRMLFQLLTDPVWKVRVTVVESIEALCAECKVPWVADTILTEIIKMYVEPRSSCYVKPEDVPLSYAFKIVIIQALVVGGGEVARPPNHAGTRAADTNQRHKGSHGKRKVRRRQGDAQPVRDLSRKKRRGVCSRQIAAREAAAGPRYRREVLRADGDQHIRSLLPQPAAEGLLLMQIKILSLFARLAQRPLHINADATRGLSSFGRYTAIPPAPRLPSQSLTTEASAMATRRQKTQHRVEPYRICAVGPKGARQAASMAQSTAAVSQKVATAGASDARQMSSGMVFNKKFGQHMLKNPGILDKIVLAAEIRSSDTVLEIGPGTGNLTVRLVPIARKVIAIDIDNRMVGEVKKRCVSMGYNNLEVIEGDALRTTLPKFDVCTANLPYQISSPFIFKLLSHRPLFRCAVLMFQKEFAERLLASTNEEKYGRLAINTRLFCTVTRVCKVAPGSFNPPPKVDSMIVKIVPREQPLVVDFVEWDGMIRICFSRKRRTLGSLFKKQSVLSILEGNYKNWCTINNRAPEPVPFKEYCMRVLKELNLSERRSITVSIAEFLELMLKFNNAGIHFANVARPADHKPDASSLAKGGLSYVVVPNVTAGGLQVPNFLFDDDHMELDD</sequence>
<feature type="compositionally biased region" description="Acidic residues" evidence="10">
    <location>
        <begin position="31"/>
        <end position="41"/>
    </location>
</feature>
<dbReference type="SUPFAM" id="SSF48371">
    <property type="entry name" value="ARM repeat"/>
    <property type="match status" value="1"/>
</dbReference>
<evidence type="ECO:0000313" key="13">
    <source>
        <dbReference type="Proteomes" id="UP000236319"/>
    </source>
</evidence>
<dbReference type="InterPro" id="IPR000357">
    <property type="entry name" value="HEAT"/>
</dbReference>
<evidence type="ECO:0000256" key="4">
    <source>
        <dbReference type="ARBA" id="ARBA00022691"/>
    </source>
</evidence>
<feature type="binding site" evidence="8">
    <location>
        <position position="997"/>
    </location>
    <ligand>
        <name>S-adenosyl-L-methionine</name>
        <dbReference type="ChEBI" id="CHEBI:59789"/>
    </ligand>
</feature>
<comment type="caution">
    <text evidence="12">The sequence shown here is derived from an EMBL/GenBank/DDBJ whole genome shotgun (WGS) entry which is preliminary data.</text>
</comment>
<dbReference type="FunFam" id="3.40.50.150:FF:000081">
    <property type="entry name" value="rRNA adenine N(6)-methyltransferase"/>
    <property type="match status" value="1"/>
</dbReference>
<evidence type="ECO:0000256" key="5">
    <source>
        <dbReference type="ARBA" id="ARBA00022737"/>
    </source>
</evidence>
<dbReference type="InterPro" id="IPR011989">
    <property type="entry name" value="ARM-like"/>
</dbReference>
<dbReference type="PROSITE" id="PS51689">
    <property type="entry name" value="SAM_RNA_A_N6_MT"/>
    <property type="match status" value="1"/>
</dbReference>
<proteinExistence type="inferred from homology"/>
<feature type="compositionally biased region" description="Basic residues" evidence="10">
    <location>
        <begin position="729"/>
        <end position="741"/>
    </location>
</feature>
<dbReference type="PANTHER" id="PTHR11727:SF7">
    <property type="entry name" value="DIMETHYLADENOSINE TRANSFERASE-RELATED"/>
    <property type="match status" value="1"/>
</dbReference>
<comment type="similarity">
    <text evidence="8 9">Belongs to the class I-like SAM-binding methyltransferase superfamily. rRNA adenine N(6)-methyltransferase family.</text>
</comment>
<dbReference type="GO" id="GO:0003723">
    <property type="term" value="F:RNA binding"/>
    <property type="evidence" value="ECO:0007669"/>
    <property type="project" value="UniProtKB-UniRule"/>
</dbReference>
<dbReference type="SMART" id="SM00650">
    <property type="entry name" value="rADc"/>
    <property type="match status" value="1"/>
</dbReference>
<dbReference type="GeneID" id="39875624"/>
<dbReference type="EMBL" id="BDSA01000003">
    <property type="protein sequence ID" value="GBE61854.1"/>
    <property type="molecule type" value="Genomic_DNA"/>
</dbReference>
<keyword evidence="1 9" id="KW-0698">rRNA processing</keyword>
<evidence type="ECO:0000256" key="1">
    <source>
        <dbReference type="ARBA" id="ARBA00022552"/>
    </source>
</evidence>
<dbReference type="Pfam" id="PF02985">
    <property type="entry name" value="HEAT"/>
    <property type="match status" value="1"/>
</dbReference>
<dbReference type="InterPro" id="IPR029063">
    <property type="entry name" value="SAM-dependent_MTases_sf"/>
</dbReference>
<reference evidence="12 13" key="1">
    <citation type="journal article" date="2017" name="BMC Genomics">
        <title>Whole-genome assembly of Babesia ovata and comparative genomics between closely related pathogens.</title>
        <authorList>
            <person name="Yamagishi J."/>
            <person name="Asada M."/>
            <person name="Hakimi H."/>
            <person name="Tanaka T.Q."/>
            <person name="Sugimoto C."/>
            <person name="Kawazu S."/>
        </authorList>
    </citation>
    <scope>NUCLEOTIDE SEQUENCE [LARGE SCALE GENOMIC DNA]</scope>
    <source>
        <strain evidence="12 13">Miyake</strain>
    </source>
</reference>
<dbReference type="NCBIfam" id="TIGR00755">
    <property type="entry name" value="ksgA"/>
    <property type="match status" value="1"/>
</dbReference>
<protein>
    <recommendedName>
        <fullName evidence="9">rRNA adenine N(6)-methyltransferase</fullName>
        <ecNumber evidence="9">2.1.1.-</ecNumber>
    </recommendedName>
</protein>
<dbReference type="OrthoDB" id="74991at2759"/>
<feature type="binding site" evidence="8">
    <location>
        <position position="922"/>
    </location>
    <ligand>
        <name>S-adenosyl-L-methionine</name>
        <dbReference type="ChEBI" id="CHEBI:59789"/>
    </ligand>
</feature>
<dbReference type="InterPro" id="IPR011530">
    <property type="entry name" value="rRNA_adenine_dimethylase"/>
</dbReference>
<name>A0A2H6KFU7_9APIC</name>
<keyword evidence="13" id="KW-1185">Reference proteome</keyword>
<feature type="domain" description="Ribosomal RNA adenine methylase transferase N-terminal" evidence="11">
    <location>
        <begin position="929"/>
        <end position="1097"/>
    </location>
</feature>
<dbReference type="PROSITE" id="PS50077">
    <property type="entry name" value="HEAT_REPEAT"/>
    <property type="match status" value="2"/>
</dbReference>
<dbReference type="CDD" id="cd02440">
    <property type="entry name" value="AdoMet_MTases"/>
    <property type="match status" value="1"/>
</dbReference>
<feature type="region of interest" description="Disordered" evidence="10">
    <location>
        <begin position="1"/>
        <end position="84"/>
    </location>
</feature>
<dbReference type="HAMAP" id="MF_00607">
    <property type="entry name" value="16SrRNA_methyltr_A"/>
    <property type="match status" value="1"/>
</dbReference>
<evidence type="ECO:0000313" key="12">
    <source>
        <dbReference type="EMBL" id="GBE61854.1"/>
    </source>
</evidence>
<dbReference type="Gene3D" id="1.10.8.480">
    <property type="match status" value="1"/>
</dbReference>
<evidence type="ECO:0000259" key="11">
    <source>
        <dbReference type="SMART" id="SM00650"/>
    </source>
</evidence>
<gene>
    <name evidence="12" type="ORF">BOVATA_033470</name>
</gene>
<dbReference type="EC" id="2.1.1.-" evidence="9"/>
<evidence type="ECO:0000256" key="10">
    <source>
        <dbReference type="SAM" id="MobiDB-lite"/>
    </source>
</evidence>
<feature type="repeat" description="HEAT" evidence="7">
    <location>
        <begin position="551"/>
        <end position="585"/>
    </location>
</feature>
<evidence type="ECO:0000256" key="7">
    <source>
        <dbReference type="PROSITE-ProRule" id="PRU00103"/>
    </source>
</evidence>
<feature type="binding site" evidence="8">
    <location>
        <position position="949"/>
    </location>
    <ligand>
        <name>S-adenosyl-L-methionine</name>
        <dbReference type="ChEBI" id="CHEBI:59789"/>
    </ligand>
</feature>
<dbReference type="RefSeq" id="XP_028868097.1">
    <property type="nucleotide sequence ID" value="XM_029012264.1"/>
</dbReference>
<keyword evidence="5" id="KW-0677">Repeat</keyword>
<keyword evidence="4 8" id="KW-0949">S-adenosyl-L-methionine</keyword>
<feature type="repeat" description="HEAT" evidence="7">
    <location>
        <begin position="435"/>
        <end position="473"/>
    </location>
</feature>
<dbReference type="Gene3D" id="1.25.10.10">
    <property type="entry name" value="Leucine-rich Repeat Variant"/>
    <property type="match status" value="1"/>
</dbReference>
<evidence type="ECO:0000256" key="2">
    <source>
        <dbReference type="ARBA" id="ARBA00022603"/>
    </source>
</evidence>
<feature type="region of interest" description="Disordered" evidence="10">
    <location>
        <begin position="716"/>
        <end position="759"/>
    </location>
</feature>
<dbReference type="PANTHER" id="PTHR11727">
    <property type="entry name" value="DIMETHYLADENOSINE TRANSFERASE"/>
    <property type="match status" value="1"/>
</dbReference>
<keyword evidence="3 8" id="KW-0808">Transferase</keyword>
<evidence type="ECO:0000256" key="8">
    <source>
        <dbReference type="PROSITE-ProRule" id="PRU01026"/>
    </source>
</evidence>
<dbReference type="SUPFAM" id="SSF53335">
    <property type="entry name" value="S-adenosyl-L-methionine-dependent methyltransferases"/>
    <property type="match status" value="1"/>
</dbReference>
<feature type="binding site" evidence="8">
    <location>
        <position position="1012"/>
    </location>
    <ligand>
        <name>S-adenosyl-L-methionine</name>
        <dbReference type="ChEBI" id="CHEBI:59789"/>
    </ligand>
</feature>
<evidence type="ECO:0000256" key="3">
    <source>
        <dbReference type="ARBA" id="ARBA00022679"/>
    </source>
</evidence>
<feature type="binding site" evidence="8">
    <location>
        <position position="924"/>
    </location>
    <ligand>
        <name>S-adenosyl-L-methionine</name>
        <dbReference type="ChEBI" id="CHEBI:59789"/>
    </ligand>
</feature>
<dbReference type="VEuPathDB" id="PiroplasmaDB:BOVATA_033470"/>
<feature type="binding site" evidence="8">
    <location>
        <position position="970"/>
    </location>
    <ligand>
        <name>S-adenosyl-L-methionine</name>
        <dbReference type="ChEBI" id="CHEBI:59789"/>
    </ligand>
</feature>
<dbReference type="GO" id="GO:0000179">
    <property type="term" value="F:rRNA (adenine-N6,N6-)-dimethyltransferase activity"/>
    <property type="evidence" value="ECO:0007669"/>
    <property type="project" value="UniProtKB-UniRule"/>
</dbReference>
<evidence type="ECO:0000256" key="9">
    <source>
        <dbReference type="RuleBase" id="RU362106"/>
    </source>
</evidence>
<dbReference type="InterPro" id="IPR020598">
    <property type="entry name" value="rRNA_Ade_methylase_Trfase_N"/>
</dbReference>
<dbReference type="AlphaFoldDB" id="A0A2H6KFU7"/>
<dbReference type="InterPro" id="IPR001737">
    <property type="entry name" value="KsgA/Erm"/>
</dbReference>
<feature type="compositionally biased region" description="Pro residues" evidence="10">
    <location>
        <begin position="1"/>
        <end position="11"/>
    </location>
</feature>
<dbReference type="InterPro" id="IPR021133">
    <property type="entry name" value="HEAT_type_2"/>
</dbReference>